<proteinExistence type="predicted"/>
<dbReference type="AlphaFoldDB" id="A0A8U0A1M6"/>
<dbReference type="GO" id="GO:0005524">
    <property type="term" value="F:ATP binding"/>
    <property type="evidence" value="ECO:0007669"/>
    <property type="project" value="TreeGrafter"/>
</dbReference>
<dbReference type="GO" id="GO:0005829">
    <property type="term" value="C:cytosol"/>
    <property type="evidence" value="ECO:0007669"/>
    <property type="project" value="TreeGrafter"/>
</dbReference>
<dbReference type="RefSeq" id="WP_247992632.1">
    <property type="nucleotide sequence ID" value="NZ_CP096019.1"/>
</dbReference>
<feature type="domain" description="CobQ/CobB/MinD/ParA nucleotide binding" evidence="2">
    <location>
        <begin position="7"/>
        <end position="201"/>
    </location>
</feature>
<dbReference type="Pfam" id="PF01656">
    <property type="entry name" value="CbiA"/>
    <property type="match status" value="1"/>
</dbReference>
<dbReference type="PANTHER" id="PTHR43384:SF10">
    <property type="entry name" value="ATPASE INVOLVED IN CHROMOSOME PARTITIONING, PARA_MIND FAMILY"/>
    <property type="match status" value="1"/>
</dbReference>
<dbReference type="EMBL" id="CP096019">
    <property type="protein sequence ID" value="UPM41953.1"/>
    <property type="molecule type" value="Genomic_DNA"/>
</dbReference>
<reference evidence="3" key="1">
    <citation type="submission" date="2022-04" db="EMBL/GenBank/DDBJ databases">
        <title>Halocatena sp. nov., isolated from a salt lake.</title>
        <authorList>
            <person name="Cui H.-L."/>
        </authorList>
    </citation>
    <scope>NUCLEOTIDE SEQUENCE</scope>
    <source>
        <strain evidence="3">AD-1</strain>
    </source>
</reference>
<dbReference type="KEGG" id="haad:MW046_08210"/>
<evidence type="ECO:0000313" key="3">
    <source>
        <dbReference type="EMBL" id="UPM41953.1"/>
    </source>
</evidence>
<evidence type="ECO:0000256" key="1">
    <source>
        <dbReference type="SAM" id="MobiDB-lite"/>
    </source>
</evidence>
<evidence type="ECO:0000259" key="2">
    <source>
        <dbReference type="Pfam" id="PF01656"/>
    </source>
</evidence>
<evidence type="ECO:0000313" key="4">
    <source>
        <dbReference type="Proteomes" id="UP000831768"/>
    </source>
</evidence>
<dbReference type="InterPro" id="IPR050625">
    <property type="entry name" value="ParA/MinD_ATPase"/>
</dbReference>
<dbReference type="GeneID" id="71928023"/>
<organism evidence="3 4">
    <name type="scientific">Halocatena salina</name>
    <dbReference type="NCBI Taxonomy" id="2934340"/>
    <lineage>
        <taxon>Archaea</taxon>
        <taxon>Methanobacteriati</taxon>
        <taxon>Methanobacteriota</taxon>
        <taxon>Stenosarchaea group</taxon>
        <taxon>Halobacteria</taxon>
        <taxon>Halobacteriales</taxon>
        <taxon>Natronomonadaceae</taxon>
        <taxon>Halocatena</taxon>
    </lineage>
</organism>
<dbReference type="SUPFAM" id="SSF52540">
    <property type="entry name" value="P-loop containing nucleoside triphosphate hydrolases"/>
    <property type="match status" value="1"/>
</dbReference>
<feature type="compositionally biased region" description="Low complexity" evidence="1">
    <location>
        <begin position="269"/>
        <end position="282"/>
    </location>
</feature>
<keyword evidence="4" id="KW-1185">Reference proteome</keyword>
<dbReference type="InterPro" id="IPR027417">
    <property type="entry name" value="P-loop_NTPase"/>
</dbReference>
<sequence>MSGRVFAIGGGKGGVGKTTAVSNLATALSAAGYDVVALDVDLGMSNLGPVLGIQPDGGPTIHNVLAGDAGISEATYKTDRGFSVIPGTQALDEYAAADPSRLQYTTGPLTEEYDVILLDTSAGLSDEVISPLRLADSVVLVTTPDVVAIRDAAKTGELAARVGGTVEGVVVNQAREDEETQELIDELGDEVLAAVPEDRTITMKHIVARTGSPAAVAFSDLAGTLVGVDQLQETDGAYATQASPDSAPENGGGRADTGETTQPADPAEETGAAPETEGESGPIATAAYDQERAETESFFTEKREEEKRASALGRLRRIFE</sequence>
<name>A0A8U0A1M6_9EURY</name>
<dbReference type="GO" id="GO:0009898">
    <property type="term" value="C:cytoplasmic side of plasma membrane"/>
    <property type="evidence" value="ECO:0007669"/>
    <property type="project" value="TreeGrafter"/>
</dbReference>
<dbReference type="GO" id="GO:0016887">
    <property type="term" value="F:ATP hydrolysis activity"/>
    <property type="evidence" value="ECO:0007669"/>
    <property type="project" value="TreeGrafter"/>
</dbReference>
<dbReference type="InterPro" id="IPR002586">
    <property type="entry name" value="CobQ/CobB/MinD/ParA_Nub-bd_dom"/>
</dbReference>
<gene>
    <name evidence="3" type="ORF">MW046_08210</name>
</gene>
<protein>
    <submittedName>
        <fullName evidence="3">P-loop NTPase</fullName>
    </submittedName>
</protein>
<dbReference type="PANTHER" id="PTHR43384">
    <property type="entry name" value="SEPTUM SITE-DETERMINING PROTEIN MIND HOMOLOG, CHLOROPLASTIC-RELATED"/>
    <property type="match status" value="1"/>
</dbReference>
<accession>A0A8U0A1M6</accession>
<feature type="region of interest" description="Disordered" evidence="1">
    <location>
        <begin position="239"/>
        <end position="320"/>
    </location>
</feature>
<dbReference type="GO" id="GO:0051782">
    <property type="term" value="P:negative regulation of cell division"/>
    <property type="evidence" value="ECO:0007669"/>
    <property type="project" value="TreeGrafter"/>
</dbReference>
<dbReference type="Proteomes" id="UP000831768">
    <property type="component" value="Chromosome"/>
</dbReference>
<feature type="compositionally biased region" description="Basic and acidic residues" evidence="1">
    <location>
        <begin position="289"/>
        <end position="309"/>
    </location>
</feature>
<dbReference type="Gene3D" id="3.40.50.300">
    <property type="entry name" value="P-loop containing nucleotide triphosphate hydrolases"/>
    <property type="match status" value="1"/>
</dbReference>